<proteinExistence type="predicted"/>
<dbReference type="EMBL" id="QYYH01000048">
    <property type="protein sequence ID" value="RJY16389.1"/>
    <property type="molecule type" value="Genomic_DNA"/>
</dbReference>
<evidence type="ECO:0000256" key="1">
    <source>
        <dbReference type="SAM" id="Phobius"/>
    </source>
</evidence>
<protein>
    <submittedName>
        <fullName evidence="2">DUF2982 domain-containing protein</fullName>
    </submittedName>
</protein>
<keyword evidence="3" id="KW-1185">Reference proteome</keyword>
<feature type="transmembrane region" description="Helical" evidence="1">
    <location>
        <begin position="40"/>
        <end position="61"/>
    </location>
</feature>
<evidence type="ECO:0000313" key="2">
    <source>
        <dbReference type="EMBL" id="RJY16389.1"/>
    </source>
</evidence>
<dbReference type="RefSeq" id="WP_121853365.1">
    <property type="nucleotide sequence ID" value="NZ_CP037952.1"/>
</dbReference>
<keyword evidence="1" id="KW-0472">Membrane</keyword>
<accession>A0A3A6UG26</accession>
<organism evidence="2 3">
    <name type="scientific">Parashewanella spongiae</name>
    <dbReference type="NCBI Taxonomy" id="342950"/>
    <lineage>
        <taxon>Bacteria</taxon>
        <taxon>Pseudomonadati</taxon>
        <taxon>Pseudomonadota</taxon>
        <taxon>Gammaproteobacteria</taxon>
        <taxon>Alteromonadales</taxon>
        <taxon>Shewanellaceae</taxon>
        <taxon>Parashewanella</taxon>
    </lineage>
</organism>
<name>A0A3A6UG26_9GAMM</name>
<keyword evidence="1" id="KW-0812">Transmembrane</keyword>
<dbReference type="OrthoDB" id="7061905at2"/>
<gene>
    <name evidence="2" type="ORF">D5R81_09235</name>
</gene>
<feature type="transmembrane region" description="Helical" evidence="1">
    <location>
        <begin position="12"/>
        <end position="34"/>
    </location>
</feature>
<reference evidence="2 3" key="1">
    <citation type="submission" date="2018-09" db="EMBL/GenBank/DDBJ databases">
        <title>Phylogeny of the Shewanellaceae, and recommendation for two new genera, Pseudoshewanella and Parashewanella.</title>
        <authorList>
            <person name="Wang G."/>
        </authorList>
    </citation>
    <scope>NUCLEOTIDE SEQUENCE [LARGE SCALE GENOMIC DNA]</scope>
    <source>
        <strain evidence="2 3">KCTC 22492</strain>
    </source>
</reference>
<dbReference type="Pfam" id="PF11201">
    <property type="entry name" value="DUF2982"/>
    <property type="match status" value="1"/>
</dbReference>
<comment type="caution">
    <text evidence="2">The sequence shown here is derived from an EMBL/GenBank/DDBJ whole genome shotgun (WGS) entry which is preliminary data.</text>
</comment>
<dbReference type="InterPro" id="IPR021367">
    <property type="entry name" value="DUF2982"/>
</dbReference>
<keyword evidence="1" id="KW-1133">Transmembrane helix</keyword>
<dbReference type="AlphaFoldDB" id="A0A3A6UG26"/>
<dbReference type="Proteomes" id="UP000273022">
    <property type="component" value="Unassembled WGS sequence"/>
</dbReference>
<evidence type="ECO:0000313" key="3">
    <source>
        <dbReference type="Proteomes" id="UP000273022"/>
    </source>
</evidence>
<sequence>MIKEFHICPRKKYDGSTFTFCGFLGLIISFTLFISSSYFAPGLVFFTLGAVSLILGAAQLLEPSISFTLSTNGFTYFHRRGLVDIDWKNIQRIDVLRVANGLEMIELPYIGVKLKRINPILDSISPRLATGLLTEQRSLMITASAQTEDEHALEAYLNHEFLPLTVNDERYRGVLAMFGRRSLMLERFLGYHLYIPADSFDRDINDFLKLLRETKENHDKGNVTY</sequence>